<evidence type="ECO:0008006" key="3">
    <source>
        <dbReference type="Google" id="ProtNLM"/>
    </source>
</evidence>
<sequence>MSNHYHLVLHVDYEHSLNWNAEEVVKRWEYFNRGRTTSYPVTPSQIPACGITAQGFSKLLALHAVFCCCLEVMADTGFGYTKVLDHFLKTQPVVAFAL</sequence>
<name>A0A1H6F6U5_9GAMM</name>
<protein>
    <recommendedName>
        <fullName evidence="3">Transposase IS200-like domain-containing protein</fullName>
    </recommendedName>
</protein>
<keyword evidence="2" id="KW-1185">Reference proteome</keyword>
<gene>
    <name evidence="1" type="ORF">MBHS_00596</name>
</gene>
<dbReference type="AlphaFoldDB" id="A0A1H6F6U5"/>
<evidence type="ECO:0000313" key="1">
    <source>
        <dbReference type="EMBL" id="SEH04744.1"/>
    </source>
</evidence>
<evidence type="ECO:0000313" key="2">
    <source>
        <dbReference type="Proteomes" id="UP000236724"/>
    </source>
</evidence>
<dbReference type="EMBL" id="FMSV02000101">
    <property type="protein sequence ID" value="SEH04744.1"/>
    <property type="molecule type" value="Genomic_DNA"/>
</dbReference>
<organism evidence="1 2">
    <name type="scientific">Candidatus Venteria ishoeyi</name>
    <dbReference type="NCBI Taxonomy" id="1899563"/>
    <lineage>
        <taxon>Bacteria</taxon>
        <taxon>Pseudomonadati</taxon>
        <taxon>Pseudomonadota</taxon>
        <taxon>Gammaproteobacteria</taxon>
        <taxon>Thiotrichales</taxon>
        <taxon>Thiotrichaceae</taxon>
        <taxon>Venteria</taxon>
    </lineage>
</organism>
<dbReference type="Proteomes" id="UP000236724">
    <property type="component" value="Unassembled WGS sequence"/>
</dbReference>
<reference evidence="1 2" key="1">
    <citation type="submission" date="2016-10" db="EMBL/GenBank/DDBJ databases">
        <authorList>
            <person name="de Groot N.N."/>
        </authorList>
    </citation>
    <scope>NUCLEOTIDE SEQUENCE [LARGE SCALE GENOMIC DNA]</scope>
    <source>
        <strain evidence="1">MBHS1</strain>
    </source>
</reference>
<accession>A0A1H6F6U5</accession>
<proteinExistence type="predicted"/>